<keyword evidence="3" id="KW-1185">Reference proteome</keyword>
<proteinExistence type="predicted"/>
<comment type="caution">
    <text evidence="2">The sequence shown here is derived from an EMBL/GenBank/DDBJ whole genome shotgun (WGS) entry which is preliminary data.</text>
</comment>
<feature type="transmembrane region" description="Helical" evidence="1">
    <location>
        <begin position="24"/>
        <end position="44"/>
    </location>
</feature>
<sequence>MNLPPTSSFQSIQLHDVPLTRDSIFYMAAVTLLAFIISDGRVMWYESLSMLVLYSMYIL</sequence>
<feature type="non-terminal residue" evidence="2">
    <location>
        <position position="59"/>
    </location>
</feature>
<gene>
    <name evidence="2" type="ORF">OLEA9_A116690</name>
</gene>
<dbReference type="Gramene" id="OE9A116690T1">
    <property type="protein sequence ID" value="OE9A116690C1"/>
    <property type="gene ID" value="OE9A116690"/>
</dbReference>
<dbReference type="OrthoDB" id="2127281at2759"/>
<reference evidence="2 3" key="1">
    <citation type="submission" date="2019-12" db="EMBL/GenBank/DDBJ databases">
        <authorList>
            <person name="Alioto T."/>
            <person name="Alioto T."/>
            <person name="Gomez Garrido J."/>
        </authorList>
    </citation>
    <scope>NUCLEOTIDE SEQUENCE [LARGE SCALE GENOMIC DNA]</scope>
</reference>
<name>A0A8S0RDV4_OLEEU</name>
<dbReference type="Proteomes" id="UP000594638">
    <property type="component" value="Unassembled WGS sequence"/>
</dbReference>
<protein>
    <submittedName>
        <fullName evidence="2">Uncharacterized protein</fullName>
    </submittedName>
</protein>
<keyword evidence="1" id="KW-0472">Membrane</keyword>
<evidence type="ECO:0000256" key="1">
    <source>
        <dbReference type="SAM" id="Phobius"/>
    </source>
</evidence>
<keyword evidence="1" id="KW-1133">Transmembrane helix</keyword>
<dbReference type="EMBL" id="CACTIH010002900">
    <property type="protein sequence ID" value="CAA2977148.1"/>
    <property type="molecule type" value="Genomic_DNA"/>
</dbReference>
<evidence type="ECO:0000313" key="3">
    <source>
        <dbReference type="Proteomes" id="UP000594638"/>
    </source>
</evidence>
<organism evidence="2 3">
    <name type="scientific">Olea europaea subsp. europaea</name>
    <dbReference type="NCBI Taxonomy" id="158383"/>
    <lineage>
        <taxon>Eukaryota</taxon>
        <taxon>Viridiplantae</taxon>
        <taxon>Streptophyta</taxon>
        <taxon>Embryophyta</taxon>
        <taxon>Tracheophyta</taxon>
        <taxon>Spermatophyta</taxon>
        <taxon>Magnoliopsida</taxon>
        <taxon>eudicotyledons</taxon>
        <taxon>Gunneridae</taxon>
        <taxon>Pentapetalae</taxon>
        <taxon>asterids</taxon>
        <taxon>lamiids</taxon>
        <taxon>Lamiales</taxon>
        <taxon>Oleaceae</taxon>
        <taxon>Oleeae</taxon>
        <taxon>Olea</taxon>
    </lineage>
</organism>
<accession>A0A8S0RDV4</accession>
<keyword evidence="1" id="KW-0812">Transmembrane</keyword>
<dbReference type="AlphaFoldDB" id="A0A8S0RDV4"/>
<evidence type="ECO:0000313" key="2">
    <source>
        <dbReference type="EMBL" id="CAA2977148.1"/>
    </source>
</evidence>
<dbReference type="InterPro" id="IPR044880">
    <property type="entry name" value="NCX_ion-bd_dom_sf"/>
</dbReference>
<dbReference type="Gene3D" id="1.20.1420.30">
    <property type="entry name" value="NCX, central ion-binding region"/>
    <property type="match status" value="1"/>
</dbReference>